<dbReference type="EMBL" id="VBWP01000004">
    <property type="protein sequence ID" value="TLG74301.1"/>
    <property type="molecule type" value="Genomic_DNA"/>
</dbReference>
<evidence type="ECO:0000313" key="2">
    <source>
        <dbReference type="EMBL" id="TLG74301.1"/>
    </source>
</evidence>
<dbReference type="AlphaFoldDB" id="A0A5R8QCJ9"/>
<comment type="caution">
    <text evidence="2">The sequence shown here is derived from an EMBL/GenBank/DDBJ whole genome shotgun (WGS) entry which is preliminary data.</text>
</comment>
<reference evidence="2 3" key="1">
    <citation type="submission" date="2019-05" db="EMBL/GenBank/DDBJ databases">
        <title>Culicoidintestinum kansasii gen. nov., sp. nov. from the gastrointestinal tract of the biting midge, Culicoides sonorensis.</title>
        <authorList>
            <person name="Neupane S."/>
            <person name="Ghosh A."/>
            <person name="Gunther S."/>
            <person name="Martin K."/>
            <person name="Zurek L."/>
        </authorList>
    </citation>
    <scope>NUCLEOTIDE SEQUENCE [LARGE SCALE GENOMIC DNA]</scope>
    <source>
        <strain evidence="2 3">CS-1</strain>
    </source>
</reference>
<protein>
    <recommendedName>
        <fullName evidence="4">DUF3139 domain-containing protein</fullName>
    </recommendedName>
</protein>
<gene>
    <name evidence="2" type="ORF">FEZ08_06230</name>
</gene>
<evidence type="ECO:0008006" key="4">
    <source>
        <dbReference type="Google" id="ProtNLM"/>
    </source>
</evidence>
<keyword evidence="1" id="KW-0812">Transmembrane</keyword>
<dbReference type="RefSeq" id="WP_138190853.1">
    <property type="nucleotide sequence ID" value="NZ_VBWP01000004.1"/>
</dbReference>
<keyword evidence="1" id="KW-0472">Membrane</keyword>
<keyword evidence="3" id="KW-1185">Reference proteome</keyword>
<dbReference type="Proteomes" id="UP000306912">
    <property type="component" value="Unassembled WGS sequence"/>
</dbReference>
<name>A0A5R8QCJ9_9FIRM</name>
<accession>A0A5R8QCJ9</accession>
<evidence type="ECO:0000313" key="3">
    <source>
        <dbReference type="Proteomes" id="UP000306912"/>
    </source>
</evidence>
<feature type="transmembrane region" description="Helical" evidence="1">
    <location>
        <begin position="6"/>
        <end position="25"/>
    </location>
</feature>
<evidence type="ECO:0000256" key="1">
    <source>
        <dbReference type="SAM" id="Phobius"/>
    </source>
</evidence>
<organism evidence="2 3">
    <name type="scientific">Culicoidibacter larvae</name>
    <dbReference type="NCBI Taxonomy" id="2579976"/>
    <lineage>
        <taxon>Bacteria</taxon>
        <taxon>Bacillati</taxon>
        <taxon>Bacillota</taxon>
        <taxon>Culicoidibacteria</taxon>
        <taxon>Culicoidibacterales</taxon>
        <taxon>Culicoidibacteraceae</taxon>
        <taxon>Culicoidibacter</taxon>
    </lineage>
</organism>
<keyword evidence="1" id="KW-1133">Transmembrane helix</keyword>
<proteinExistence type="predicted"/>
<sequence>MKKYIVIAIITSIIVITSLWVTKIIPRQISIFVAEYYVSTTYPDYNLVNIKSEEFSAEGGYLITFIDSSNTKHNFLVTSTYLPIHVSFDPILNRTGNTIHD</sequence>
<dbReference type="InParanoid" id="A0A5R8QCJ9"/>